<reference evidence="2 3" key="1">
    <citation type="submission" date="2018-11" db="EMBL/GenBank/DDBJ databases">
        <title>Novel bacteria species description.</title>
        <authorList>
            <person name="Han J.-H."/>
        </authorList>
    </citation>
    <scope>NUCLEOTIDE SEQUENCE [LARGE SCALE GENOMIC DNA]</scope>
    <source>
        <strain evidence="2 3">KCTC23259</strain>
    </source>
</reference>
<evidence type="ECO:0000313" key="2">
    <source>
        <dbReference type="EMBL" id="MCP9761356.1"/>
    </source>
</evidence>
<proteinExistence type="predicted"/>
<evidence type="ECO:0000259" key="1">
    <source>
        <dbReference type="Pfam" id="PF19502"/>
    </source>
</evidence>
<dbReference type="Proteomes" id="UP001204144">
    <property type="component" value="Unassembled WGS sequence"/>
</dbReference>
<feature type="domain" description="DUF6036" evidence="1">
    <location>
        <begin position="17"/>
        <end position="146"/>
    </location>
</feature>
<dbReference type="AlphaFoldDB" id="A0AAE3GZN3"/>
<sequence length="149" mass="17160">MGNIFNNDFQEFIACLNKHDVDYILVGGYSVILHGYPRTTGDLDVWVNPVKDNYEKLMAAFLEFGLPHIPSEMFFDLQNYDVFGFGRPPVSIEILTNVKGLTFDVAKKDIVIFEEDNIKVKTISYRHLIEAKKSSNRPRDINDIENLEK</sequence>
<accession>A0AAE3GZN3</accession>
<dbReference type="EMBL" id="RJUF01000001">
    <property type="protein sequence ID" value="MCP9761356.1"/>
    <property type="molecule type" value="Genomic_DNA"/>
</dbReference>
<protein>
    <recommendedName>
        <fullName evidence="1">DUF6036 domain-containing protein</fullName>
    </recommendedName>
</protein>
<name>A0AAE3GZN3_9BACT</name>
<dbReference type="SUPFAM" id="SSF81301">
    <property type="entry name" value="Nucleotidyltransferase"/>
    <property type="match status" value="1"/>
</dbReference>
<dbReference type="Pfam" id="PF19502">
    <property type="entry name" value="DUF6036"/>
    <property type="match status" value="1"/>
</dbReference>
<dbReference type="RefSeq" id="WP_255035089.1">
    <property type="nucleotide sequence ID" value="NZ_RJUF01000001.1"/>
</dbReference>
<organism evidence="2 3">
    <name type="scientific">Lacihabitans soyangensis</name>
    <dbReference type="NCBI Taxonomy" id="869394"/>
    <lineage>
        <taxon>Bacteria</taxon>
        <taxon>Pseudomonadati</taxon>
        <taxon>Bacteroidota</taxon>
        <taxon>Cytophagia</taxon>
        <taxon>Cytophagales</taxon>
        <taxon>Leadbetterellaceae</taxon>
        <taxon>Lacihabitans</taxon>
    </lineage>
</organism>
<dbReference type="Gene3D" id="3.30.460.40">
    <property type="match status" value="1"/>
</dbReference>
<comment type="caution">
    <text evidence="2">The sequence shown here is derived from an EMBL/GenBank/DDBJ whole genome shotgun (WGS) entry which is preliminary data.</text>
</comment>
<dbReference type="InterPro" id="IPR045792">
    <property type="entry name" value="DUF6036"/>
</dbReference>
<evidence type="ECO:0000313" key="3">
    <source>
        <dbReference type="Proteomes" id="UP001204144"/>
    </source>
</evidence>
<gene>
    <name evidence="2" type="ORF">EGI31_00205</name>
</gene>
<keyword evidence="3" id="KW-1185">Reference proteome</keyword>
<dbReference type="InterPro" id="IPR043519">
    <property type="entry name" value="NT_sf"/>
</dbReference>